<evidence type="ECO:0000313" key="2">
    <source>
        <dbReference type="EMBL" id="UQZ82026.1"/>
    </source>
</evidence>
<sequence>MMRNKLLFKIIVYVMLGCMLLSSILFTVNMFI</sequence>
<evidence type="ECO:0000313" key="3">
    <source>
        <dbReference type="Proteomes" id="UP001057134"/>
    </source>
</evidence>
<keyword evidence="1" id="KW-0472">Membrane</keyword>
<evidence type="ECO:0000256" key="1">
    <source>
        <dbReference type="SAM" id="Phobius"/>
    </source>
</evidence>
<keyword evidence="1" id="KW-1133">Transmembrane helix</keyword>
<accession>A0ABY4RHU9</accession>
<dbReference type="NCBIfam" id="NF033880">
    <property type="entry name" value="Prli42"/>
    <property type="match status" value="1"/>
</dbReference>
<gene>
    <name evidence="2" type="ORF">SK3146_01183</name>
</gene>
<reference evidence="2" key="1">
    <citation type="submission" date="2018-02" db="EMBL/GenBank/DDBJ databases">
        <authorList>
            <person name="Kim S.-K."/>
            <person name="Jung H.-I."/>
            <person name="Lee S.-W."/>
        </authorList>
    </citation>
    <scope>NUCLEOTIDE SEQUENCE</scope>
    <source>
        <strain evidence="2">SK3146</strain>
    </source>
</reference>
<evidence type="ECO:0008006" key="4">
    <source>
        <dbReference type="Google" id="ProtNLM"/>
    </source>
</evidence>
<keyword evidence="3" id="KW-1185">Reference proteome</keyword>
<dbReference type="InterPro" id="IPR049722">
    <property type="entry name" value="Prli42-like"/>
</dbReference>
<proteinExistence type="predicted"/>
<keyword evidence="1" id="KW-0812">Transmembrane</keyword>
<dbReference type="EMBL" id="CP027059">
    <property type="protein sequence ID" value="UQZ82026.1"/>
    <property type="molecule type" value="Genomic_DNA"/>
</dbReference>
<feature type="transmembrane region" description="Helical" evidence="1">
    <location>
        <begin position="6"/>
        <end position="28"/>
    </location>
</feature>
<name>A0ABY4RHU9_9BACL</name>
<protein>
    <recommendedName>
        <fullName evidence="4">Stressosome-associated protein Prli42</fullName>
    </recommendedName>
</protein>
<dbReference type="Proteomes" id="UP001057134">
    <property type="component" value="Chromosome"/>
</dbReference>
<dbReference type="RefSeq" id="WP_249864211.1">
    <property type="nucleotide sequence ID" value="NZ_CP027059.1"/>
</dbReference>
<organism evidence="2 3">
    <name type="scientific">Paenibacillus konkukensis</name>
    <dbReference type="NCBI Taxonomy" id="2020716"/>
    <lineage>
        <taxon>Bacteria</taxon>
        <taxon>Bacillati</taxon>
        <taxon>Bacillota</taxon>
        <taxon>Bacilli</taxon>
        <taxon>Bacillales</taxon>
        <taxon>Paenibacillaceae</taxon>
        <taxon>Paenibacillus</taxon>
    </lineage>
</organism>
<reference evidence="2" key="2">
    <citation type="journal article" date="2021" name="J Anim Sci Technol">
        <title>Complete genome sequence of Paenibacillus konkukensis sp. nov. SK3146 as a potential probiotic strain.</title>
        <authorList>
            <person name="Jung H.I."/>
            <person name="Park S."/>
            <person name="Niu K.M."/>
            <person name="Lee S.W."/>
            <person name="Kothari D."/>
            <person name="Yi K.J."/>
            <person name="Kim S.K."/>
        </authorList>
    </citation>
    <scope>NUCLEOTIDE SEQUENCE</scope>
    <source>
        <strain evidence="2">SK3146</strain>
    </source>
</reference>